<dbReference type="PROSITE" id="PS51419">
    <property type="entry name" value="RAB"/>
    <property type="match status" value="1"/>
</dbReference>
<dbReference type="FunFam" id="3.40.50.300:FF:001447">
    <property type="entry name" value="Ras-related protein Rab-1B"/>
    <property type="match status" value="2"/>
</dbReference>
<dbReference type="GO" id="GO:0005525">
    <property type="term" value="F:GTP binding"/>
    <property type="evidence" value="ECO:0007669"/>
    <property type="project" value="UniProtKB-KW"/>
</dbReference>
<keyword evidence="5" id="KW-0449">Lipoprotein</keyword>
<evidence type="ECO:0000256" key="4">
    <source>
        <dbReference type="ARBA" id="ARBA00023134"/>
    </source>
</evidence>
<dbReference type="EMBL" id="JAPMSZ010000007">
    <property type="protein sequence ID" value="KAJ5096258.1"/>
    <property type="molecule type" value="Genomic_DNA"/>
</dbReference>
<dbReference type="PRINTS" id="PR00449">
    <property type="entry name" value="RASTRNSFRMNG"/>
</dbReference>
<dbReference type="PROSITE" id="PS51421">
    <property type="entry name" value="RAS"/>
    <property type="match status" value="1"/>
</dbReference>
<organism evidence="6 7">
    <name type="scientific">Penicillium alfredii</name>
    <dbReference type="NCBI Taxonomy" id="1506179"/>
    <lineage>
        <taxon>Eukaryota</taxon>
        <taxon>Fungi</taxon>
        <taxon>Dikarya</taxon>
        <taxon>Ascomycota</taxon>
        <taxon>Pezizomycotina</taxon>
        <taxon>Eurotiomycetes</taxon>
        <taxon>Eurotiomycetidae</taxon>
        <taxon>Eurotiales</taxon>
        <taxon>Aspergillaceae</taxon>
        <taxon>Penicillium</taxon>
    </lineage>
</organism>
<dbReference type="InterPro" id="IPR050305">
    <property type="entry name" value="Small_GTPase_Rab"/>
</dbReference>
<keyword evidence="4" id="KW-0342">GTP-binding</keyword>
<dbReference type="GeneID" id="81395364"/>
<evidence type="ECO:0000256" key="3">
    <source>
        <dbReference type="ARBA" id="ARBA00022741"/>
    </source>
</evidence>
<dbReference type="PANTHER" id="PTHR47980">
    <property type="entry name" value="LD44762P"/>
    <property type="match status" value="1"/>
</dbReference>
<comment type="similarity">
    <text evidence="2">Belongs to the small GTPase superfamily. Rab family.</text>
</comment>
<protein>
    <submittedName>
        <fullName evidence="6">Small GTPase superfamily Rab type</fullName>
    </submittedName>
</protein>
<evidence type="ECO:0000313" key="7">
    <source>
        <dbReference type="Proteomes" id="UP001141434"/>
    </source>
</evidence>
<sequence>MAGTRNYDFLIKLLLIGDSGVGKSCCLLRFSEDSFTPSFITTIGIDFKIRTIELDGKRVKLQIWDTAGQERFRTITTAYYRGAMGILLVYDVTDERSFHSKYPALPFFFTFALCLSMTLACDCSKGVITNPYSPLLDIRTWFSNVEQHASEGVHKILIGNKCDWEEKRAVSTEQGQQLADELGIPFLEVSAKNNTNIEKAFYSLASDIKKGMDTSKTEQTGAQGVSIDQGSLNGNTGGKCC</sequence>
<name>A0A9W9F9T3_9EURO</name>
<gene>
    <name evidence="6" type="ORF">NUU61_005614</name>
</gene>
<dbReference type="Proteomes" id="UP001141434">
    <property type="component" value="Unassembled WGS sequence"/>
</dbReference>
<accession>A0A9W9F9T3</accession>
<dbReference type="NCBIfam" id="TIGR00231">
    <property type="entry name" value="small_GTP"/>
    <property type="match status" value="1"/>
</dbReference>
<dbReference type="InterPro" id="IPR005225">
    <property type="entry name" value="Small_GTP-bd"/>
</dbReference>
<proteinExistence type="inferred from homology"/>
<comment type="subcellular location">
    <subcellularLocation>
        <location evidence="1">Cell membrane</location>
        <topology evidence="1">Lipid-anchor</topology>
        <orientation evidence="1">Cytoplasmic side</orientation>
    </subcellularLocation>
</comment>
<dbReference type="Pfam" id="PF00071">
    <property type="entry name" value="Ras"/>
    <property type="match status" value="2"/>
</dbReference>
<keyword evidence="7" id="KW-1185">Reference proteome</keyword>
<reference evidence="6" key="1">
    <citation type="submission" date="2022-11" db="EMBL/GenBank/DDBJ databases">
        <authorList>
            <person name="Petersen C."/>
        </authorList>
    </citation>
    <scope>NUCLEOTIDE SEQUENCE</scope>
    <source>
        <strain evidence="6">IBT 34128</strain>
    </source>
</reference>
<dbReference type="GO" id="GO:0005886">
    <property type="term" value="C:plasma membrane"/>
    <property type="evidence" value="ECO:0007669"/>
    <property type="project" value="UniProtKB-SubCell"/>
</dbReference>
<dbReference type="AlphaFoldDB" id="A0A9W9F9T3"/>
<reference evidence="6" key="2">
    <citation type="journal article" date="2023" name="IMA Fungus">
        <title>Comparative genomic study of the Penicillium genus elucidates a diverse pangenome and 15 lateral gene transfer events.</title>
        <authorList>
            <person name="Petersen C."/>
            <person name="Sorensen T."/>
            <person name="Nielsen M.R."/>
            <person name="Sondergaard T.E."/>
            <person name="Sorensen J.L."/>
            <person name="Fitzpatrick D.A."/>
            <person name="Frisvad J.C."/>
            <person name="Nielsen K.L."/>
        </authorList>
    </citation>
    <scope>NUCLEOTIDE SEQUENCE</scope>
    <source>
        <strain evidence="6">IBT 34128</strain>
    </source>
</reference>
<evidence type="ECO:0000256" key="5">
    <source>
        <dbReference type="ARBA" id="ARBA00023288"/>
    </source>
</evidence>
<dbReference type="SMART" id="SM00174">
    <property type="entry name" value="RHO"/>
    <property type="match status" value="1"/>
</dbReference>
<dbReference type="CDD" id="cd01867">
    <property type="entry name" value="Rab8_Rab10_Rab13_like"/>
    <property type="match status" value="1"/>
</dbReference>
<dbReference type="InterPro" id="IPR001806">
    <property type="entry name" value="Small_GTPase"/>
</dbReference>
<dbReference type="GO" id="GO:0003924">
    <property type="term" value="F:GTPase activity"/>
    <property type="evidence" value="ECO:0007669"/>
    <property type="project" value="InterPro"/>
</dbReference>
<evidence type="ECO:0000256" key="2">
    <source>
        <dbReference type="ARBA" id="ARBA00006270"/>
    </source>
</evidence>
<dbReference type="RefSeq" id="XP_056511809.1">
    <property type="nucleotide sequence ID" value="XM_056656196.1"/>
</dbReference>
<evidence type="ECO:0000313" key="6">
    <source>
        <dbReference type="EMBL" id="KAJ5096258.1"/>
    </source>
</evidence>
<keyword evidence="3" id="KW-0547">Nucleotide-binding</keyword>
<dbReference type="OrthoDB" id="9989112at2759"/>
<dbReference type="InterPro" id="IPR027417">
    <property type="entry name" value="P-loop_NTPase"/>
</dbReference>
<dbReference type="SUPFAM" id="SSF52540">
    <property type="entry name" value="P-loop containing nucleoside triphosphate hydrolases"/>
    <property type="match status" value="1"/>
</dbReference>
<dbReference type="SMART" id="SM00175">
    <property type="entry name" value="RAB"/>
    <property type="match status" value="1"/>
</dbReference>
<evidence type="ECO:0000256" key="1">
    <source>
        <dbReference type="ARBA" id="ARBA00004342"/>
    </source>
</evidence>
<comment type="caution">
    <text evidence="6">The sequence shown here is derived from an EMBL/GenBank/DDBJ whole genome shotgun (WGS) entry which is preliminary data.</text>
</comment>
<dbReference type="SMART" id="SM00173">
    <property type="entry name" value="RAS"/>
    <property type="match status" value="1"/>
</dbReference>
<dbReference type="Gene3D" id="3.40.50.300">
    <property type="entry name" value="P-loop containing nucleotide triphosphate hydrolases"/>
    <property type="match status" value="1"/>
</dbReference>